<protein>
    <recommendedName>
        <fullName evidence="3">WXG100 family type VII secretion target</fullName>
    </recommendedName>
</protein>
<dbReference type="AlphaFoldDB" id="A0A848M5L5"/>
<gene>
    <name evidence="1" type="ORF">HII30_07085</name>
</gene>
<reference evidence="1 2" key="1">
    <citation type="submission" date="2020-04" db="EMBL/GenBank/DDBJ databases">
        <title>Paenibacillus algicola sp. nov., a novel marine bacterium producing alginate lyase.</title>
        <authorList>
            <person name="Huang H."/>
        </authorList>
    </citation>
    <scope>NUCLEOTIDE SEQUENCE [LARGE SCALE GENOMIC DNA]</scope>
    <source>
        <strain evidence="1 2">L7-75</strain>
    </source>
</reference>
<sequence length="91" mass="10857">MNGEIRVELDDLLRAERHLTELLAQLRMDEQEARSLYASLQNWKGHSANVLKNQIEAFFEDMSRRILDIEQQKMQLVQYVQHMRQVDNMAQ</sequence>
<dbReference type="Proteomes" id="UP000565468">
    <property type="component" value="Unassembled WGS sequence"/>
</dbReference>
<evidence type="ECO:0008006" key="3">
    <source>
        <dbReference type="Google" id="ProtNLM"/>
    </source>
</evidence>
<comment type="caution">
    <text evidence="1">The sequence shown here is derived from an EMBL/GenBank/DDBJ whole genome shotgun (WGS) entry which is preliminary data.</text>
</comment>
<organism evidence="1 2">
    <name type="scientific">Paenibacillus lemnae</name>
    <dbReference type="NCBI Taxonomy" id="1330551"/>
    <lineage>
        <taxon>Bacteria</taxon>
        <taxon>Bacillati</taxon>
        <taxon>Bacillota</taxon>
        <taxon>Bacilli</taxon>
        <taxon>Bacillales</taxon>
        <taxon>Paenibacillaceae</taxon>
        <taxon>Paenibacillus</taxon>
    </lineage>
</organism>
<proteinExistence type="predicted"/>
<name>A0A848M5L5_PAELE</name>
<dbReference type="RefSeq" id="WP_169504320.1">
    <property type="nucleotide sequence ID" value="NZ_JABBPN010000004.1"/>
</dbReference>
<accession>A0A848M5L5</accession>
<dbReference type="EMBL" id="JABBPN010000004">
    <property type="protein sequence ID" value="NMO95549.1"/>
    <property type="molecule type" value="Genomic_DNA"/>
</dbReference>
<evidence type="ECO:0000313" key="2">
    <source>
        <dbReference type="Proteomes" id="UP000565468"/>
    </source>
</evidence>
<keyword evidence="2" id="KW-1185">Reference proteome</keyword>
<evidence type="ECO:0000313" key="1">
    <source>
        <dbReference type="EMBL" id="NMO95549.1"/>
    </source>
</evidence>